<dbReference type="GO" id="GO:0005634">
    <property type="term" value="C:nucleus"/>
    <property type="evidence" value="ECO:0007669"/>
    <property type="project" value="UniProtKB-SubCell"/>
</dbReference>
<dbReference type="Gene3D" id="1.10.10.60">
    <property type="entry name" value="Homeodomain-like"/>
    <property type="match status" value="1"/>
</dbReference>
<evidence type="ECO:0000313" key="14">
    <source>
        <dbReference type="Proteomes" id="UP001346149"/>
    </source>
</evidence>
<dbReference type="SUPFAM" id="SSF46689">
    <property type="entry name" value="Homeodomain-like"/>
    <property type="match status" value="1"/>
</dbReference>
<evidence type="ECO:0000313" key="13">
    <source>
        <dbReference type="EMBL" id="KAK4781515.1"/>
    </source>
</evidence>
<keyword evidence="14" id="KW-1185">Reference proteome</keyword>
<dbReference type="Pfam" id="PF00046">
    <property type="entry name" value="Homeodomain"/>
    <property type="match status" value="1"/>
</dbReference>
<protein>
    <recommendedName>
        <fullName evidence="10">Homeobox-leucine zipper protein</fullName>
    </recommendedName>
    <alternativeName>
        <fullName evidence="10">HD-ZIP protein</fullName>
    </alternativeName>
    <alternativeName>
        <fullName evidence="10">Homeodomain transcription factor</fullName>
    </alternativeName>
</protein>
<dbReference type="InterPro" id="IPR001356">
    <property type="entry name" value="HD"/>
</dbReference>
<dbReference type="GO" id="GO:0045893">
    <property type="term" value="P:positive regulation of DNA-templated transcription"/>
    <property type="evidence" value="ECO:0007669"/>
    <property type="project" value="TreeGrafter"/>
</dbReference>
<evidence type="ECO:0000256" key="3">
    <source>
        <dbReference type="ARBA" id="ARBA00023125"/>
    </source>
</evidence>
<keyword evidence="3 8" id="KW-0238">DNA-binding</keyword>
<evidence type="ECO:0000256" key="7">
    <source>
        <dbReference type="ARBA" id="ARBA00025748"/>
    </source>
</evidence>
<dbReference type="AlphaFoldDB" id="A0AAN7LAT1"/>
<dbReference type="InterPro" id="IPR017970">
    <property type="entry name" value="Homeobox_CS"/>
</dbReference>
<keyword evidence="2 10" id="KW-0805">Transcription regulation</keyword>
<feature type="coiled-coil region" evidence="11">
    <location>
        <begin position="123"/>
        <end position="157"/>
    </location>
</feature>
<evidence type="ECO:0000256" key="10">
    <source>
        <dbReference type="RuleBase" id="RU369038"/>
    </source>
</evidence>
<dbReference type="PANTHER" id="PTHR24326">
    <property type="entry name" value="HOMEOBOX-LEUCINE ZIPPER PROTEIN"/>
    <property type="match status" value="1"/>
</dbReference>
<feature type="DNA-binding region" description="Homeobox" evidence="8">
    <location>
        <begin position="59"/>
        <end position="118"/>
    </location>
</feature>
<dbReference type="InterPro" id="IPR045224">
    <property type="entry name" value="HDZip_class_I_plant"/>
</dbReference>
<name>A0AAN7LAT1_TRANT</name>
<dbReference type="EMBL" id="JAXQNO010000016">
    <property type="protein sequence ID" value="KAK4781515.1"/>
    <property type="molecule type" value="Genomic_DNA"/>
</dbReference>
<comment type="similarity">
    <text evidence="7 10">Belongs to the HD-ZIP homeobox family. Class I subfamily.</text>
</comment>
<keyword evidence="6 8" id="KW-0539">Nucleus</keyword>
<evidence type="ECO:0000256" key="11">
    <source>
        <dbReference type="SAM" id="Coils"/>
    </source>
</evidence>
<reference evidence="13 14" key="1">
    <citation type="journal article" date="2023" name="Hortic Res">
        <title>Pangenome of water caltrop reveals structural variations and asymmetric subgenome divergence after allopolyploidization.</title>
        <authorList>
            <person name="Zhang X."/>
            <person name="Chen Y."/>
            <person name="Wang L."/>
            <person name="Yuan Y."/>
            <person name="Fang M."/>
            <person name="Shi L."/>
            <person name="Lu R."/>
            <person name="Comes H.P."/>
            <person name="Ma Y."/>
            <person name="Chen Y."/>
            <person name="Huang G."/>
            <person name="Zhou Y."/>
            <person name="Zheng Z."/>
            <person name="Qiu Y."/>
        </authorList>
    </citation>
    <scope>NUCLEOTIDE SEQUENCE [LARGE SCALE GENOMIC DNA]</scope>
    <source>
        <strain evidence="13">F231</strain>
    </source>
</reference>
<dbReference type="PANTHER" id="PTHR24326:SF522">
    <property type="entry name" value="HOMEOBOX-LEUCINE ZIPPER PROTEIN ATHB-52"/>
    <property type="match status" value="1"/>
</dbReference>
<dbReference type="Proteomes" id="UP001346149">
    <property type="component" value="Unassembled WGS sequence"/>
</dbReference>
<evidence type="ECO:0000256" key="2">
    <source>
        <dbReference type="ARBA" id="ARBA00023015"/>
    </source>
</evidence>
<sequence>MHGEINNVSSSSAGPLCGKRTHSTSYIWSSHSTSLKSEKRMDFYGTRMQKTMNRPSQASRQRGKRLTEDQVKLLERSFSSNKKLDQEKKLQLARELGVPPRQVSIWYQNKRVRWKTQTLEVDYNSLQLKLDSAMAEKKELQKDVERLTAELRKALDMLALAGLGSHKITEEPSNNNNHSITISSSCFNGLSGFCGDGSRILPSNNSGFSHGHHWKVDEDKNIQLFDDLYAGEMFPGGLIPSEYYR</sequence>
<gene>
    <name evidence="13" type="ORF">SAY86_015617</name>
</gene>
<comment type="caution">
    <text evidence="13">The sequence shown here is derived from an EMBL/GenBank/DDBJ whole genome shotgun (WGS) entry which is preliminary data.</text>
</comment>
<feature type="domain" description="Homeobox" evidence="12">
    <location>
        <begin position="57"/>
        <end position="117"/>
    </location>
</feature>
<evidence type="ECO:0000256" key="5">
    <source>
        <dbReference type="ARBA" id="ARBA00023163"/>
    </source>
</evidence>
<evidence type="ECO:0000256" key="8">
    <source>
        <dbReference type="PROSITE-ProRule" id="PRU00108"/>
    </source>
</evidence>
<evidence type="ECO:0000256" key="4">
    <source>
        <dbReference type="ARBA" id="ARBA00023155"/>
    </source>
</evidence>
<dbReference type="PROSITE" id="PS50071">
    <property type="entry name" value="HOMEOBOX_2"/>
    <property type="match status" value="1"/>
</dbReference>
<keyword evidence="5 10" id="KW-0804">Transcription</keyword>
<keyword evidence="11" id="KW-0175">Coiled coil</keyword>
<evidence type="ECO:0000256" key="9">
    <source>
        <dbReference type="RuleBase" id="RU000682"/>
    </source>
</evidence>
<dbReference type="InterPro" id="IPR009057">
    <property type="entry name" value="Homeodomain-like_sf"/>
</dbReference>
<evidence type="ECO:0000256" key="1">
    <source>
        <dbReference type="ARBA" id="ARBA00004123"/>
    </source>
</evidence>
<evidence type="ECO:0000256" key="6">
    <source>
        <dbReference type="ARBA" id="ARBA00023242"/>
    </source>
</evidence>
<keyword evidence="4 8" id="KW-0371">Homeobox</keyword>
<organism evidence="13 14">
    <name type="scientific">Trapa natans</name>
    <name type="common">Water chestnut</name>
    <dbReference type="NCBI Taxonomy" id="22666"/>
    <lineage>
        <taxon>Eukaryota</taxon>
        <taxon>Viridiplantae</taxon>
        <taxon>Streptophyta</taxon>
        <taxon>Embryophyta</taxon>
        <taxon>Tracheophyta</taxon>
        <taxon>Spermatophyta</taxon>
        <taxon>Magnoliopsida</taxon>
        <taxon>eudicotyledons</taxon>
        <taxon>Gunneridae</taxon>
        <taxon>Pentapetalae</taxon>
        <taxon>rosids</taxon>
        <taxon>malvids</taxon>
        <taxon>Myrtales</taxon>
        <taxon>Lythraceae</taxon>
        <taxon>Trapa</taxon>
    </lineage>
</organism>
<dbReference type="CDD" id="cd00086">
    <property type="entry name" value="homeodomain"/>
    <property type="match status" value="1"/>
</dbReference>
<comment type="subcellular location">
    <subcellularLocation>
        <location evidence="1 8 9">Nucleus</location>
    </subcellularLocation>
</comment>
<dbReference type="PROSITE" id="PS00027">
    <property type="entry name" value="HOMEOBOX_1"/>
    <property type="match status" value="1"/>
</dbReference>
<dbReference type="GO" id="GO:0000981">
    <property type="term" value="F:DNA-binding transcription factor activity, RNA polymerase II-specific"/>
    <property type="evidence" value="ECO:0007669"/>
    <property type="project" value="UniProtKB-UniRule"/>
</dbReference>
<proteinExistence type="inferred from homology"/>
<comment type="function">
    <text evidence="10">Transcription factor.</text>
</comment>
<dbReference type="SMART" id="SM00389">
    <property type="entry name" value="HOX"/>
    <property type="match status" value="1"/>
</dbReference>
<dbReference type="GO" id="GO:0043565">
    <property type="term" value="F:sequence-specific DNA binding"/>
    <property type="evidence" value="ECO:0007669"/>
    <property type="project" value="TreeGrafter"/>
</dbReference>
<evidence type="ECO:0000259" key="12">
    <source>
        <dbReference type="PROSITE" id="PS50071"/>
    </source>
</evidence>
<accession>A0AAN7LAT1</accession>